<sequence length="137" mass="14382">MAGEDAKFSAVRDASGKFITTQGRVPGTRNKATKASVAAISSLQDLAFAQLRALLEAGHPGIVEFTVKSLLPAGGRAVQLESLDSDSLLDAVSSGIISPTELRQIAAGIEKIRNVESLAIVQERLAQIEKLLKDGSL</sequence>
<gene>
    <name evidence="1" type="ORF">PARHAE_03808</name>
</gene>
<dbReference type="Proteomes" id="UP000270743">
    <property type="component" value="Unassembled WGS sequence"/>
</dbReference>
<protein>
    <submittedName>
        <fullName evidence="1">Uncharacterized protein</fullName>
    </submittedName>
</protein>
<dbReference type="RefSeq" id="WP_126156145.1">
    <property type="nucleotide sequence ID" value="NZ_UZWE01000068.1"/>
</dbReference>
<organism evidence="1 2">
    <name type="scientific">Paracoccus haematequi</name>
    <dbReference type="NCBI Taxonomy" id="2491866"/>
    <lineage>
        <taxon>Bacteria</taxon>
        <taxon>Pseudomonadati</taxon>
        <taxon>Pseudomonadota</taxon>
        <taxon>Alphaproteobacteria</taxon>
        <taxon>Rhodobacterales</taxon>
        <taxon>Paracoccaceae</taxon>
        <taxon>Paracoccus</taxon>
    </lineage>
</organism>
<keyword evidence="2" id="KW-1185">Reference proteome</keyword>
<evidence type="ECO:0000313" key="2">
    <source>
        <dbReference type="Proteomes" id="UP000270743"/>
    </source>
</evidence>
<evidence type="ECO:0000313" key="1">
    <source>
        <dbReference type="EMBL" id="VDS10592.1"/>
    </source>
</evidence>
<dbReference type="AlphaFoldDB" id="A0A447ISV1"/>
<reference evidence="1 2" key="1">
    <citation type="submission" date="2018-12" db="EMBL/GenBank/DDBJ databases">
        <authorList>
            <person name="Criscuolo A."/>
        </authorList>
    </citation>
    <scope>NUCLEOTIDE SEQUENCE [LARGE SCALE GENOMIC DNA]</scope>
    <source>
        <strain evidence="1">ACIP1116241</strain>
    </source>
</reference>
<accession>A0A447ISV1</accession>
<proteinExistence type="predicted"/>
<dbReference type="EMBL" id="UZWE01000068">
    <property type="protein sequence ID" value="VDS10592.1"/>
    <property type="molecule type" value="Genomic_DNA"/>
</dbReference>
<name>A0A447ISV1_9RHOB</name>